<dbReference type="Gramene" id="GBG87446">
    <property type="protein sequence ID" value="GBG87446"/>
    <property type="gene ID" value="CBR_g45504"/>
</dbReference>
<protein>
    <submittedName>
        <fullName evidence="2">Uncharacterized protein</fullName>
    </submittedName>
</protein>
<feature type="compositionally biased region" description="Basic and acidic residues" evidence="1">
    <location>
        <begin position="282"/>
        <end position="296"/>
    </location>
</feature>
<keyword evidence="3" id="KW-1185">Reference proteome</keyword>
<comment type="caution">
    <text evidence="2">The sequence shown here is derived from an EMBL/GenBank/DDBJ whole genome shotgun (WGS) entry which is preliminary data.</text>
</comment>
<evidence type="ECO:0000313" key="2">
    <source>
        <dbReference type="EMBL" id="GBG87446.1"/>
    </source>
</evidence>
<dbReference type="Proteomes" id="UP000265515">
    <property type="component" value="Unassembled WGS sequence"/>
</dbReference>
<sequence length="306" mass="34150">MLGSSNSSSSSNGGILPASAQADSTSNAIVPYQASQIRSYGGDNGYSNGGGYNNGGGNFNSGGNYNGGYNNVTSLKTESAHIRNEFKDLRDEVVYIRNEGKRGSVALTEKSPLGEPLRGRAKTSEAMYTPKDLEVLHKAYKDALVQKDLALHEAEVLKERMARMGASKYRQSIQKYVLRKTTPRSLKTAMNAVEIESNGEKDEQEDGEAKEKGRITVDVAHDPEEEMLKKFRENRMKEIHAGKKADLEKLYVEEEISYIKLDQAKTDIVEIPARRDYDEWLKTKKTHDDDDQHHDYATSAEDMNDE</sequence>
<evidence type="ECO:0000256" key="1">
    <source>
        <dbReference type="SAM" id="MobiDB-lite"/>
    </source>
</evidence>
<evidence type="ECO:0000313" key="3">
    <source>
        <dbReference type="Proteomes" id="UP000265515"/>
    </source>
</evidence>
<dbReference type="EMBL" id="BFEA01000613">
    <property type="protein sequence ID" value="GBG87446.1"/>
    <property type="molecule type" value="Genomic_DNA"/>
</dbReference>
<feature type="region of interest" description="Disordered" evidence="1">
    <location>
        <begin position="195"/>
        <end position="214"/>
    </location>
</feature>
<organism evidence="2 3">
    <name type="scientific">Chara braunii</name>
    <name type="common">Braun's stonewort</name>
    <dbReference type="NCBI Taxonomy" id="69332"/>
    <lineage>
        <taxon>Eukaryota</taxon>
        <taxon>Viridiplantae</taxon>
        <taxon>Streptophyta</taxon>
        <taxon>Charophyceae</taxon>
        <taxon>Charales</taxon>
        <taxon>Characeae</taxon>
        <taxon>Chara</taxon>
    </lineage>
</organism>
<gene>
    <name evidence="2" type="ORF">CBR_g45504</name>
</gene>
<name>A0A388LYS1_CHABU</name>
<accession>A0A388LYS1</accession>
<reference evidence="2 3" key="1">
    <citation type="journal article" date="2018" name="Cell">
        <title>The Chara Genome: Secondary Complexity and Implications for Plant Terrestrialization.</title>
        <authorList>
            <person name="Nishiyama T."/>
            <person name="Sakayama H."/>
            <person name="Vries J.D."/>
            <person name="Buschmann H."/>
            <person name="Saint-Marcoux D."/>
            <person name="Ullrich K.K."/>
            <person name="Haas F.B."/>
            <person name="Vanderstraeten L."/>
            <person name="Becker D."/>
            <person name="Lang D."/>
            <person name="Vosolsobe S."/>
            <person name="Rombauts S."/>
            <person name="Wilhelmsson P.K.I."/>
            <person name="Janitza P."/>
            <person name="Kern R."/>
            <person name="Heyl A."/>
            <person name="Rumpler F."/>
            <person name="Villalobos L.I.A.C."/>
            <person name="Clay J.M."/>
            <person name="Skokan R."/>
            <person name="Toyoda A."/>
            <person name="Suzuki Y."/>
            <person name="Kagoshima H."/>
            <person name="Schijlen E."/>
            <person name="Tajeshwar N."/>
            <person name="Catarino B."/>
            <person name="Hetherington A.J."/>
            <person name="Saltykova A."/>
            <person name="Bonnot C."/>
            <person name="Breuninger H."/>
            <person name="Symeonidi A."/>
            <person name="Radhakrishnan G.V."/>
            <person name="Van Nieuwerburgh F."/>
            <person name="Deforce D."/>
            <person name="Chang C."/>
            <person name="Karol K.G."/>
            <person name="Hedrich R."/>
            <person name="Ulvskov P."/>
            <person name="Glockner G."/>
            <person name="Delwiche C.F."/>
            <person name="Petrasek J."/>
            <person name="Van de Peer Y."/>
            <person name="Friml J."/>
            <person name="Beilby M."/>
            <person name="Dolan L."/>
            <person name="Kohara Y."/>
            <person name="Sugano S."/>
            <person name="Fujiyama A."/>
            <person name="Delaux P.-M."/>
            <person name="Quint M."/>
            <person name="TheiBen G."/>
            <person name="Hagemann M."/>
            <person name="Harholt J."/>
            <person name="Dunand C."/>
            <person name="Zachgo S."/>
            <person name="Langdale J."/>
            <person name="Maumus F."/>
            <person name="Straeten D.V.D."/>
            <person name="Gould S.B."/>
            <person name="Rensing S.A."/>
        </authorList>
    </citation>
    <scope>NUCLEOTIDE SEQUENCE [LARGE SCALE GENOMIC DNA]</scope>
    <source>
        <strain evidence="2 3">S276</strain>
    </source>
</reference>
<proteinExistence type="predicted"/>
<feature type="region of interest" description="Disordered" evidence="1">
    <location>
        <begin position="282"/>
        <end position="306"/>
    </location>
</feature>
<feature type="compositionally biased region" description="Low complexity" evidence="1">
    <location>
        <begin position="1"/>
        <end position="14"/>
    </location>
</feature>
<feature type="region of interest" description="Disordered" evidence="1">
    <location>
        <begin position="1"/>
        <end position="27"/>
    </location>
</feature>
<dbReference type="AlphaFoldDB" id="A0A388LYS1"/>